<gene>
    <name evidence="1" type="ORF">BDA99DRAFT_505371</name>
</gene>
<evidence type="ECO:0000313" key="2">
    <source>
        <dbReference type="Proteomes" id="UP001209540"/>
    </source>
</evidence>
<dbReference type="EMBL" id="JAIXMP010000009">
    <property type="protein sequence ID" value="KAI9268280.1"/>
    <property type="molecule type" value="Genomic_DNA"/>
</dbReference>
<reference evidence="1" key="2">
    <citation type="submission" date="2023-02" db="EMBL/GenBank/DDBJ databases">
        <authorList>
            <consortium name="DOE Joint Genome Institute"/>
            <person name="Mondo S.J."/>
            <person name="Chang Y."/>
            <person name="Wang Y."/>
            <person name="Ahrendt S."/>
            <person name="Andreopoulos W."/>
            <person name="Barry K."/>
            <person name="Beard J."/>
            <person name="Benny G.L."/>
            <person name="Blankenship S."/>
            <person name="Bonito G."/>
            <person name="Cuomo C."/>
            <person name="Desiro A."/>
            <person name="Gervers K.A."/>
            <person name="Hundley H."/>
            <person name="Kuo A."/>
            <person name="LaButti K."/>
            <person name="Lang B.F."/>
            <person name="Lipzen A."/>
            <person name="O'Donnell K."/>
            <person name="Pangilinan J."/>
            <person name="Reynolds N."/>
            <person name="Sandor L."/>
            <person name="Smith M.W."/>
            <person name="Tsang A."/>
            <person name="Grigoriev I.V."/>
            <person name="Stajich J.E."/>
            <person name="Spatafora J.W."/>
        </authorList>
    </citation>
    <scope>NUCLEOTIDE SEQUENCE</scope>
    <source>
        <strain evidence="1">RSA 2281</strain>
    </source>
</reference>
<evidence type="ECO:0000313" key="1">
    <source>
        <dbReference type="EMBL" id="KAI9268280.1"/>
    </source>
</evidence>
<dbReference type="AlphaFoldDB" id="A0AAD5PHL2"/>
<dbReference type="Proteomes" id="UP001209540">
    <property type="component" value="Unassembled WGS sequence"/>
</dbReference>
<protein>
    <submittedName>
        <fullName evidence="1">Uncharacterized protein</fullName>
    </submittedName>
</protein>
<proteinExistence type="predicted"/>
<reference evidence="1" key="1">
    <citation type="journal article" date="2022" name="IScience">
        <title>Evolution of zygomycete secretomes and the origins of terrestrial fungal ecologies.</title>
        <authorList>
            <person name="Chang Y."/>
            <person name="Wang Y."/>
            <person name="Mondo S."/>
            <person name="Ahrendt S."/>
            <person name="Andreopoulos W."/>
            <person name="Barry K."/>
            <person name="Beard J."/>
            <person name="Benny G.L."/>
            <person name="Blankenship S."/>
            <person name="Bonito G."/>
            <person name="Cuomo C."/>
            <person name="Desiro A."/>
            <person name="Gervers K.A."/>
            <person name="Hundley H."/>
            <person name="Kuo A."/>
            <person name="LaButti K."/>
            <person name="Lang B.F."/>
            <person name="Lipzen A."/>
            <person name="O'Donnell K."/>
            <person name="Pangilinan J."/>
            <person name="Reynolds N."/>
            <person name="Sandor L."/>
            <person name="Smith M.E."/>
            <person name="Tsang A."/>
            <person name="Grigoriev I.V."/>
            <person name="Stajich J.E."/>
            <person name="Spatafora J.W."/>
        </authorList>
    </citation>
    <scope>NUCLEOTIDE SEQUENCE</scope>
    <source>
        <strain evidence="1">RSA 2281</strain>
    </source>
</reference>
<name>A0AAD5PHL2_9FUNG</name>
<organism evidence="1 2">
    <name type="scientific">Phascolomyces articulosus</name>
    <dbReference type="NCBI Taxonomy" id="60185"/>
    <lineage>
        <taxon>Eukaryota</taxon>
        <taxon>Fungi</taxon>
        <taxon>Fungi incertae sedis</taxon>
        <taxon>Mucoromycota</taxon>
        <taxon>Mucoromycotina</taxon>
        <taxon>Mucoromycetes</taxon>
        <taxon>Mucorales</taxon>
        <taxon>Lichtheimiaceae</taxon>
        <taxon>Phascolomyces</taxon>
    </lineage>
</organism>
<accession>A0AAD5PHL2</accession>
<comment type="caution">
    <text evidence="1">The sequence shown here is derived from an EMBL/GenBank/DDBJ whole genome shotgun (WGS) entry which is preliminary data.</text>
</comment>
<keyword evidence="2" id="KW-1185">Reference proteome</keyword>
<sequence length="59" mass="6932">MVMNHLMSKYIRSSTYYNTFSSDPISSSSEAQPRILCYILQPFVFIRDGNVRHLFIRSL</sequence>